<dbReference type="Gene3D" id="1.10.15.40">
    <property type="entry name" value="Electron transport complex subunit B, putative Fe-S cluster"/>
    <property type="match status" value="1"/>
</dbReference>
<dbReference type="GO" id="GO:0005886">
    <property type="term" value="C:plasma membrane"/>
    <property type="evidence" value="ECO:0007669"/>
    <property type="project" value="UniProtKB-SubCell"/>
</dbReference>
<evidence type="ECO:0000256" key="9">
    <source>
        <dbReference type="ARBA" id="ARBA00023136"/>
    </source>
</evidence>
<evidence type="ECO:0000256" key="5">
    <source>
        <dbReference type="ARBA" id="ARBA00022967"/>
    </source>
</evidence>
<dbReference type="Gene3D" id="3.30.70.20">
    <property type="match status" value="1"/>
</dbReference>
<keyword evidence="10" id="KW-0997">Cell inner membrane</keyword>
<dbReference type="PANTHER" id="PTHR43560">
    <property type="entry name" value="ION-TRANSLOCATING OXIDOREDUCTASE COMPLEX SUBUNIT B"/>
    <property type="match status" value="1"/>
</dbReference>
<feature type="domain" description="4Fe-4S" evidence="13">
    <location>
        <begin position="35"/>
        <end position="94"/>
    </location>
</feature>
<gene>
    <name evidence="10" type="primary">rnfB</name>
    <name evidence="14" type="ORF">GHK24_06705</name>
</gene>
<keyword evidence="11" id="KW-1133">Transmembrane helix</keyword>
<comment type="cofactor">
    <cofactor evidence="10">
        <name>[4Fe-4S] cluster</name>
        <dbReference type="ChEBI" id="CHEBI:49883"/>
    </cofactor>
    <text evidence="10">Binds 3 [4Fe-4S] clusters.</text>
</comment>
<keyword evidence="11" id="KW-0812">Transmembrane</keyword>
<dbReference type="InterPro" id="IPR017896">
    <property type="entry name" value="4Fe4S_Fe-S-bd"/>
</dbReference>
<keyword evidence="2 10" id="KW-0004">4Fe-4S</keyword>
<dbReference type="HAMAP" id="MF_00463">
    <property type="entry name" value="RsxB_RnfB"/>
    <property type="match status" value="1"/>
</dbReference>
<proteinExistence type="inferred from homology"/>
<keyword evidence="9 10" id="KW-0472">Membrane</keyword>
<keyword evidence="3 10" id="KW-0479">Metal-binding</keyword>
<evidence type="ECO:0000256" key="3">
    <source>
        <dbReference type="ARBA" id="ARBA00022723"/>
    </source>
</evidence>
<dbReference type="EC" id="7.-.-.-" evidence="10"/>
<dbReference type="InterPro" id="IPR007202">
    <property type="entry name" value="4Fe-4S_dom"/>
</dbReference>
<feature type="binding site" evidence="10">
    <location>
        <position position="140"/>
    </location>
    <ligand>
        <name>[4Fe-4S] cluster</name>
        <dbReference type="ChEBI" id="CHEBI:49883"/>
        <label>2</label>
    </ligand>
</feature>
<dbReference type="InterPro" id="IPR017900">
    <property type="entry name" value="4Fe4S_Fe_S_CS"/>
</dbReference>
<feature type="binding site" evidence="10">
    <location>
        <position position="174"/>
    </location>
    <ligand>
        <name>[4Fe-4S] cluster</name>
        <dbReference type="ChEBI" id="CHEBI:49883"/>
        <label>3</label>
    </ligand>
</feature>
<dbReference type="EMBL" id="WIXJ01000003">
    <property type="protein sequence ID" value="MQY51461.1"/>
    <property type="molecule type" value="Genomic_DNA"/>
</dbReference>
<evidence type="ECO:0000256" key="4">
    <source>
        <dbReference type="ARBA" id="ARBA00022737"/>
    </source>
</evidence>
<dbReference type="PROSITE" id="PS00198">
    <property type="entry name" value="4FE4S_FER_1"/>
    <property type="match status" value="1"/>
</dbReference>
<dbReference type="AlphaFoldDB" id="A0A6L5JWQ3"/>
<comment type="subcellular location">
    <subcellularLocation>
        <location evidence="10">Cell inner membrane</location>
    </subcellularLocation>
</comment>
<dbReference type="GO" id="GO:0022900">
    <property type="term" value="P:electron transport chain"/>
    <property type="evidence" value="ECO:0007669"/>
    <property type="project" value="UniProtKB-UniRule"/>
</dbReference>
<comment type="function">
    <text evidence="10">Part of a membrane-bound complex that couples electron transfer with translocation of ions across the membrane.</text>
</comment>
<feature type="binding site" evidence="10">
    <location>
        <position position="184"/>
    </location>
    <ligand>
        <name>[4Fe-4S] cluster</name>
        <dbReference type="ChEBI" id="CHEBI:49883"/>
        <label>2</label>
    </ligand>
</feature>
<keyword evidence="1 10" id="KW-0813">Transport</keyword>
<feature type="binding site" evidence="10">
    <location>
        <position position="154"/>
    </location>
    <ligand>
        <name>[4Fe-4S] cluster</name>
        <dbReference type="ChEBI" id="CHEBI:49883"/>
        <label>3</label>
    </ligand>
</feature>
<organism evidence="14 15">
    <name type="scientific">Rhodocyclus tenuis</name>
    <name type="common">Rhodospirillum tenue</name>
    <dbReference type="NCBI Taxonomy" id="1066"/>
    <lineage>
        <taxon>Bacteria</taxon>
        <taxon>Pseudomonadati</taxon>
        <taxon>Pseudomonadota</taxon>
        <taxon>Betaproteobacteria</taxon>
        <taxon>Rhodocyclales</taxon>
        <taxon>Rhodocyclaceae</taxon>
        <taxon>Rhodocyclus</taxon>
    </lineage>
</organism>
<protein>
    <recommendedName>
        <fullName evidence="10">Ion-translocating oxidoreductase complex subunit B</fullName>
        <ecNumber evidence="10">7.-.-.-</ecNumber>
    </recommendedName>
    <alternativeName>
        <fullName evidence="10">Rnf electron transport complex subunit B</fullName>
    </alternativeName>
</protein>
<dbReference type="PROSITE" id="PS51656">
    <property type="entry name" value="4FE4S"/>
    <property type="match status" value="1"/>
</dbReference>
<evidence type="ECO:0000256" key="10">
    <source>
        <dbReference type="HAMAP-Rule" id="MF_00463"/>
    </source>
</evidence>
<feature type="binding site" evidence="10">
    <location>
        <position position="150"/>
    </location>
    <ligand>
        <name>[4Fe-4S] cluster</name>
        <dbReference type="ChEBI" id="CHEBI:49883"/>
        <label>2</label>
    </ligand>
</feature>
<evidence type="ECO:0000259" key="13">
    <source>
        <dbReference type="PROSITE" id="PS51656"/>
    </source>
</evidence>
<feature type="binding site" evidence="10">
    <location>
        <position position="60"/>
    </location>
    <ligand>
        <name>[4Fe-4S] cluster</name>
        <dbReference type="ChEBI" id="CHEBI:49883"/>
        <label>1</label>
    </ligand>
</feature>
<keyword evidence="5 10" id="KW-1278">Translocase</keyword>
<dbReference type="InterPro" id="IPR050395">
    <property type="entry name" value="4Fe4S_Ferredoxin_RnfB"/>
</dbReference>
<dbReference type="Pfam" id="PF04060">
    <property type="entry name" value="FeS"/>
    <property type="match status" value="1"/>
</dbReference>
<sequence>MESVSTLAVAGGFMAALGIFLAAMLAAANRKLYVWEDPRIGEVEDLLPKSNCGACGQAGCRAFAEKAVDGEVVPAQCTVSSPKQREDIANLLGVDAGSIERKIARLACGGGRHVAFLRARYAGLKTCRAATVVGGGGKECAWGCLGLGDCVSVCQFGALALDAHGLPVVDAEKCTACGDCVDACPKGLFSIESVKHALWVACKNRAEGDVAEAACEVACTACGKCVADAAPDLIRIDQNLAVIDPARRDQAKRSDIERCASGAIVWYATPDRPIKGMAARRILRTNDLPLLHS</sequence>
<dbReference type="GO" id="GO:0009055">
    <property type="term" value="F:electron transfer activity"/>
    <property type="evidence" value="ECO:0007669"/>
    <property type="project" value="InterPro"/>
</dbReference>
<dbReference type="PROSITE" id="PS51379">
    <property type="entry name" value="4FE4S_FER_2"/>
    <property type="match status" value="1"/>
</dbReference>
<keyword evidence="6 10" id="KW-0249">Electron transport</keyword>
<name>A0A6L5JWQ3_RHOTE</name>
<keyword evidence="7 10" id="KW-0408">Iron</keyword>
<evidence type="ECO:0000256" key="8">
    <source>
        <dbReference type="ARBA" id="ARBA00023014"/>
    </source>
</evidence>
<feature type="binding site" evidence="10">
    <location>
        <position position="77"/>
    </location>
    <ligand>
        <name>[4Fe-4S] cluster</name>
        <dbReference type="ChEBI" id="CHEBI:49883"/>
        <label>1</label>
    </ligand>
</feature>
<comment type="caution">
    <text evidence="10">Lacks conserved residue(s) required for the propagation of feature annotation.</text>
</comment>
<feature type="binding site" evidence="10">
    <location>
        <position position="180"/>
    </location>
    <ligand>
        <name>[4Fe-4S] cluster</name>
        <dbReference type="ChEBI" id="CHEBI:49883"/>
        <label>3</label>
    </ligand>
</feature>
<dbReference type="SUPFAM" id="SSF54862">
    <property type="entry name" value="4Fe-4S ferredoxins"/>
    <property type="match status" value="1"/>
</dbReference>
<dbReference type="InterPro" id="IPR010207">
    <property type="entry name" value="Elect_transpt_cplx_RnfB/RsxB"/>
</dbReference>
<evidence type="ECO:0000256" key="7">
    <source>
        <dbReference type="ARBA" id="ARBA00023004"/>
    </source>
</evidence>
<feature type="transmembrane region" description="Helical" evidence="11">
    <location>
        <begin position="6"/>
        <end position="28"/>
    </location>
</feature>
<feature type="binding site" evidence="10">
    <location>
        <position position="52"/>
    </location>
    <ligand>
        <name>[4Fe-4S] cluster</name>
        <dbReference type="ChEBI" id="CHEBI:49883"/>
        <label>1</label>
    </ligand>
</feature>
<dbReference type="GO" id="GO:0051539">
    <property type="term" value="F:4 iron, 4 sulfur cluster binding"/>
    <property type="evidence" value="ECO:0007669"/>
    <property type="project" value="UniProtKB-UniRule"/>
</dbReference>
<evidence type="ECO:0000256" key="2">
    <source>
        <dbReference type="ARBA" id="ARBA00022485"/>
    </source>
</evidence>
<feature type="binding site" evidence="10">
    <location>
        <position position="55"/>
    </location>
    <ligand>
        <name>[4Fe-4S] cluster</name>
        <dbReference type="ChEBI" id="CHEBI:49883"/>
        <label>1</label>
    </ligand>
</feature>
<evidence type="ECO:0000313" key="15">
    <source>
        <dbReference type="Proteomes" id="UP000480275"/>
    </source>
</evidence>
<evidence type="ECO:0000259" key="12">
    <source>
        <dbReference type="PROSITE" id="PS51379"/>
    </source>
</evidence>
<evidence type="ECO:0000256" key="1">
    <source>
        <dbReference type="ARBA" id="ARBA00022448"/>
    </source>
</evidence>
<keyword evidence="4 10" id="KW-0677">Repeat</keyword>
<keyword evidence="10" id="KW-1003">Cell membrane</keyword>
<dbReference type="Proteomes" id="UP000480275">
    <property type="component" value="Unassembled WGS sequence"/>
</dbReference>
<feature type="binding site" evidence="10">
    <location>
        <position position="177"/>
    </location>
    <ligand>
        <name>[4Fe-4S] cluster</name>
        <dbReference type="ChEBI" id="CHEBI:49883"/>
        <label>3</label>
    </ligand>
</feature>
<keyword evidence="8 10" id="KW-0411">Iron-sulfur</keyword>
<dbReference type="OrthoDB" id="9781785at2"/>
<comment type="caution">
    <text evidence="14">The sequence shown here is derived from an EMBL/GenBank/DDBJ whole genome shotgun (WGS) entry which is preliminary data.</text>
</comment>
<comment type="similarity">
    <text evidence="10">Belongs to the 4Fe4S bacterial-type ferredoxin family. RnfB subfamily.</text>
</comment>
<evidence type="ECO:0000256" key="11">
    <source>
        <dbReference type="SAM" id="Phobius"/>
    </source>
</evidence>
<accession>A0A6L5JWQ3</accession>
<dbReference type="PANTHER" id="PTHR43560:SF1">
    <property type="entry name" value="ION-TRANSLOCATING OXIDOREDUCTASE COMPLEX SUBUNIT B"/>
    <property type="match status" value="1"/>
</dbReference>
<evidence type="ECO:0000256" key="6">
    <source>
        <dbReference type="ARBA" id="ARBA00022982"/>
    </source>
</evidence>
<reference evidence="14 15" key="1">
    <citation type="submission" date="2019-10" db="EMBL/GenBank/DDBJ databases">
        <title>Whole-genome sequence of the purple nonsulfur photosynthetic bacterium Rhodocyclus tenuis.</title>
        <authorList>
            <person name="Kyndt J.A."/>
            <person name="Meyer T.E."/>
        </authorList>
    </citation>
    <scope>NUCLEOTIDE SEQUENCE [LARGE SCALE GENOMIC DNA]</scope>
    <source>
        <strain evidence="14 15">DSM 110</strain>
    </source>
</reference>
<feature type="binding site" evidence="10">
    <location>
        <position position="144"/>
    </location>
    <ligand>
        <name>[4Fe-4S] cluster</name>
        <dbReference type="ChEBI" id="CHEBI:49883"/>
        <label>2</label>
    </ligand>
</feature>
<feature type="domain" description="4Fe-4S ferredoxin-type" evidence="12">
    <location>
        <begin position="165"/>
        <end position="194"/>
    </location>
</feature>
<dbReference type="Pfam" id="PF12838">
    <property type="entry name" value="Fer4_7"/>
    <property type="match status" value="1"/>
</dbReference>
<dbReference type="GO" id="GO:0046872">
    <property type="term" value="F:metal ion binding"/>
    <property type="evidence" value="ECO:0007669"/>
    <property type="project" value="UniProtKB-KW"/>
</dbReference>
<evidence type="ECO:0000313" key="14">
    <source>
        <dbReference type="EMBL" id="MQY51461.1"/>
    </source>
</evidence>
<feature type="region of interest" description="Hydrophobic" evidence="10">
    <location>
        <begin position="1"/>
        <end position="29"/>
    </location>
</feature>
<comment type="subunit">
    <text evidence="10">The complex is composed of six subunits: RnfA, RnfB, RnfC, RnfD, RnfE and RnfG.</text>
</comment>